<feature type="transmembrane region" description="Helical" evidence="1">
    <location>
        <begin position="273"/>
        <end position="294"/>
    </location>
</feature>
<evidence type="ECO:0000259" key="2">
    <source>
        <dbReference type="PROSITE" id="PS50042"/>
    </source>
</evidence>
<keyword evidence="1" id="KW-1133">Transmembrane helix</keyword>
<feature type="transmembrane region" description="Helical" evidence="1">
    <location>
        <begin position="242"/>
        <end position="266"/>
    </location>
</feature>
<dbReference type="AlphaFoldDB" id="A0A844HT36"/>
<gene>
    <name evidence="3" type="ORF">GL300_19355</name>
</gene>
<keyword evidence="1" id="KW-0812">Transmembrane</keyword>
<sequence>MSAPTPYAALADDLRAPVQAAHQDYLSRRYFSSLNGLRCLCIAAVMWHHSPFANPEGGPRILSRGFVGVDFFFVLSGFLITTLLLREENRTGRIAVGAFYGRRALRILPVYLLLVTLLAIYWIAFKGQSDIAKLPYYYLFLANFLKEHIPLLSVTWSLSVEEQFYFLWPALLVLLPAAARFRTGLLITLIVICLLISLGLADWLGLPRIETEQAIFKLPGASYMAVLWGALTAVLLHQRTGYSWLMAVTGWRGAPLVFFLTLALYLQLSPPMLVGWAALGMDVLMALCLISIVIREDHVLRPVLTFAPVARVGEVSYGIYLYHLIGLHIAHEIGRRVLPDPSQSLWLVTLLFVVISIAMAEVSFRTYERFFLSLKGRMSKAAVAERA</sequence>
<keyword evidence="1" id="KW-0472">Membrane</keyword>
<dbReference type="PANTHER" id="PTHR23028">
    <property type="entry name" value="ACETYLTRANSFERASE"/>
    <property type="match status" value="1"/>
</dbReference>
<comment type="caution">
    <text evidence="3">The sequence shown here is derived from an EMBL/GenBank/DDBJ whole genome shotgun (WGS) entry which is preliminary data.</text>
</comment>
<feature type="domain" description="Cyclic nucleotide-binding" evidence="2">
    <location>
        <begin position="52"/>
        <end position="105"/>
    </location>
</feature>
<proteinExistence type="predicted"/>
<feature type="transmembrane region" description="Helical" evidence="1">
    <location>
        <begin position="185"/>
        <end position="206"/>
    </location>
</feature>
<evidence type="ECO:0000313" key="3">
    <source>
        <dbReference type="EMBL" id="MTH61375.1"/>
    </source>
</evidence>
<feature type="transmembrane region" description="Helical" evidence="1">
    <location>
        <begin position="345"/>
        <end position="367"/>
    </location>
</feature>
<feature type="transmembrane region" description="Helical" evidence="1">
    <location>
        <begin position="61"/>
        <end position="85"/>
    </location>
</feature>
<feature type="transmembrane region" description="Helical" evidence="1">
    <location>
        <begin position="163"/>
        <end position="179"/>
    </location>
</feature>
<dbReference type="Pfam" id="PF01757">
    <property type="entry name" value="Acyl_transf_3"/>
    <property type="match status" value="1"/>
</dbReference>
<dbReference type="GO" id="GO:0016747">
    <property type="term" value="F:acyltransferase activity, transferring groups other than amino-acyl groups"/>
    <property type="evidence" value="ECO:0007669"/>
    <property type="project" value="InterPro"/>
</dbReference>
<organism evidence="3 4">
    <name type="scientific">Paracoccus litorisediminis</name>
    <dbReference type="NCBI Taxonomy" id="2006130"/>
    <lineage>
        <taxon>Bacteria</taxon>
        <taxon>Pseudomonadati</taxon>
        <taxon>Pseudomonadota</taxon>
        <taxon>Alphaproteobacteria</taxon>
        <taxon>Rhodobacterales</taxon>
        <taxon>Paracoccaceae</taxon>
        <taxon>Paracoccus</taxon>
    </lineage>
</organism>
<dbReference type="EMBL" id="WMIG01000015">
    <property type="protein sequence ID" value="MTH61375.1"/>
    <property type="molecule type" value="Genomic_DNA"/>
</dbReference>
<protein>
    <submittedName>
        <fullName evidence="3">Acyltransferase family protein</fullName>
    </submittedName>
</protein>
<keyword evidence="3" id="KW-0012">Acyltransferase</keyword>
<dbReference type="InterPro" id="IPR050879">
    <property type="entry name" value="Acyltransferase_3"/>
</dbReference>
<dbReference type="PROSITE" id="PS50042">
    <property type="entry name" value="CNMP_BINDING_3"/>
    <property type="match status" value="1"/>
</dbReference>
<dbReference type="GO" id="GO:0009103">
    <property type="term" value="P:lipopolysaccharide biosynthetic process"/>
    <property type="evidence" value="ECO:0007669"/>
    <property type="project" value="TreeGrafter"/>
</dbReference>
<dbReference type="InterPro" id="IPR002656">
    <property type="entry name" value="Acyl_transf_3_dom"/>
</dbReference>
<name>A0A844HT36_9RHOB</name>
<dbReference type="RefSeq" id="WP_155041336.1">
    <property type="nucleotide sequence ID" value="NZ_JBHGCD010000019.1"/>
</dbReference>
<dbReference type="Proteomes" id="UP000449846">
    <property type="component" value="Unassembled WGS sequence"/>
</dbReference>
<evidence type="ECO:0000256" key="1">
    <source>
        <dbReference type="SAM" id="Phobius"/>
    </source>
</evidence>
<reference evidence="3 4" key="1">
    <citation type="submission" date="2019-11" db="EMBL/GenBank/DDBJ databases">
        <authorList>
            <person name="Dong K."/>
        </authorList>
    </citation>
    <scope>NUCLEOTIDE SEQUENCE [LARGE SCALE GENOMIC DNA]</scope>
    <source>
        <strain evidence="3 4">NBRC 112902</strain>
    </source>
</reference>
<keyword evidence="3" id="KW-0808">Transferase</keyword>
<accession>A0A844HT36</accession>
<dbReference type="GO" id="GO:0016020">
    <property type="term" value="C:membrane"/>
    <property type="evidence" value="ECO:0007669"/>
    <property type="project" value="TreeGrafter"/>
</dbReference>
<dbReference type="OrthoDB" id="9796461at2"/>
<feature type="transmembrane region" description="Helical" evidence="1">
    <location>
        <begin position="105"/>
        <end position="124"/>
    </location>
</feature>
<dbReference type="PANTHER" id="PTHR23028:SF53">
    <property type="entry name" value="ACYL_TRANSF_3 DOMAIN-CONTAINING PROTEIN"/>
    <property type="match status" value="1"/>
</dbReference>
<dbReference type="InterPro" id="IPR000595">
    <property type="entry name" value="cNMP-bd_dom"/>
</dbReference>
<keyword evidence="4" id="KW-1185">Reference proteome</keyword>
<evidence type="ECO:0000313" key="4">
    <source>
        <dbReference type="Proteomes" id="UP000449846"/>
    </source>
</evidence>
<feature type="transmembrane region" description="Helical" evidence="1">
    <location>
        <begin position="218"/>
        <end position="236"/>
    </location>
</feature>